<accession>A0A919GD80</accession>
<reference evidence="1" key="2">
    <citation type="submission" date="2020-09" db="EMBL/GenBank/DDBJ databases">
        <authorList>
            <person name="Sun Q."/>
            <person name="Zhou Y."/>
        </authorList>
    </citation>
    <scope>NUCLEOTIDE SEQUENCE</scope>
    <source>
        <strain evidence="1">CGMCC 4.7403</strain>
    </source>
</reference>
<comment type="caution">
    <text evidence="1">The sequence shown here is derived from an EMBL/GenBank/DDBJ whole genome shotgun (WGS) entry which is preliminary data.</text>
</comment>
<reference evidence="1" key="1">
    <citation type="journal article" date="2014" name="Int. J. Syst. Evol. Microbiol.">
        <title>Complete genome sequence of Corynebacterium casei LMG S-19264T (=DSM 44701T), isolated from a smear-ripened cheese.</title>
        <authorList>
            <consortium name="US DOE Joint Genome Institute (JGI-PGF)"/>
            <person name="Walter F."/>
            <person name="Albersmeier A."/>
            <person name="Kalinowski J."/>
            <person name="Ruckert C."/>
        </authorList>
    </citation>
    <scope>NUCLEOTIDE SEQUENCE</scope>
    <source>
        <strain evidence="1">CGMCC 4.7403</strain>
    </source>
</reference>
<sequence>MSHDDEFGRALETVLRDLRAQCAVRPAIREPEDDYPGVLLSGWGVYAEPDGRPAVLLSDVADQVQGWAVEALWEAGLSAVWPQCPEHPDTHPLRATVEKSAAVWVCPRTGVAVSRVGELLSRGGGE</sequence>
<dbReference type="Proteomes" id="UP000603227">
    <property type="component" value="Unassembled WGS sequence"/>
</dbReference>
<name>A0A919GD80_9ACTN</name>
<evidence type="ECO:0000313" key="1">
    <source>
        <dbReference type="EMBL" id="GHH82324.1"/>
    </source>
</evidence>
<protein>
    <submittedName>
        <fullName evidence="1">Uncharacterized protein</fullName>
    </submittedName>
</protein>
<organism evidence="1 2">
    <name type="scientific">Streptomyces capitiformicae</name>
    <dbReference type="NCBI Taxonomy" id="2014920"/>
    <lineage>
        <taxon>Bacteria</taxon>
        <taxon>Bacillati</taxon>
        <taxon>Actinomycetota</taxon>
        <taxon>Actinomycetes</taxon>
        <taxon>Kitasatosporales</taxon>
        <taxon>Streptomycetaceae</taxon>
        <taxon>Streptomyces</taxon>
    </lineage>
</organism>
<gene>
    <name evidence="1" type="ORF">GCM10017771_06170</name>
</gene>
<dbReference type="AlphaFoldDB" id="A0A919GD80"/>
<proteinExistence type="predicted"/>
<dbReference type="RefSeq" id="WP_189780803.1">
    <property type="nucleotide sequence ID" value="NZ_BNAT01000002.1"/>
</dbReference>
<keyword evidence="2" id="KW-1185">Reference proteome</keyword>
<evidence type="ECO:0000313" key="2">
    <source>
        <dbReference type="Proteomes" id="UP000603227"/>
    </source>
</evidence>
<dbReference type="EMBL" id="BNAT01000002">
    <property type="protein sequence ID" value="GHH82324.1"/>
    <property type="molecule type" value="Genomic_DNA"/>
</dbReference>